<evidence type="ECO:0000259" key="2">
    <source>
        <dbReference type="Pfam" id="PF13472"/>
    </source>
</evidence>
<organism evidence="3 4">
    <name type="scientific">Corynebacterium simulans</name>
    <dbReference type="NCBI Taxonomy" id="146827"/>
    <lineage>
        <taxon>Bacteria</taxon>
        <taxon>Bacillati</taxon>
        <taxon>Actinomycetota</taxon>
        <taxon>Actinomycetes</taxon>
        <taxon>Mycobacteriales</taxon>
        <taxon>Corynebacteriaceae</taxon>
        <taxon>Corynebacterium</taxon>
    </lineage>
</organism>
<reference evidence="3 4" key="1">
    <citation type="journal article" date="2016" name="Int. J. Syst. Evol. Microbiol.">
        <title>Resolving the Complexity of Human Skin Metagenomes Using Single-Molecule Sequencing.</title>
        <authorList>
            <consortium name="NISC Comparative Sequencing Program"/>
            <person name="Tsai Y.C."/>
            <person name="Conlan S."/>
            <person name="Deming C."/>
            <person name="Segre J.A."/>
            <person name="Kong H.H."/>
            <person name="Korlach J."/>
            <person name="Oh J."/>
        </authorList>
    </citation>
    <scope>NUCLEOTIDE SEQUENCE [LARGE SCALE GENOMIC DNA]</scope>
    <source>
        <strain evidence="3 4">1B08</strain>
    </source>
</reference>
<proteinExistence type="predicted"/>
<gene>
    <name evidence="3" type="ORF">WM41_1007</name>
</gene>
<accession>A0ABR5VAG1</accession>
<evidence type="ECO:0000313" key="4">
    <source>
        <dbReference type="Proteomes" id="UP000070339"/>
    </source>
</evidence>
<dbReference type="EMBL" id="LTEB01000024">
    <property type="protein sequence ID" value="KXU18452.1"/>
    <property type="molecule type" value="Genomic_DNA"/>
</dbReference>
<evidence type="ECO:0000313" key="3">
    <source>
        <dbReference type="EMBL" id="KXU18452.1"/>
    </source>
</evidence>
<feature type="chain" id="PRO_5045484465" evidence="1">
    <location>
        <begin position="35"/>
        <end position="299"/>
    </location>
</feature>
<dbReference type="InterPro" id="IPR036514">
    <property type="entry name" value="SGNH_hydro_sf"/>
</dbReference>
<keyword evidence="1" id="KW-0732">Signal</keyword>
<dbReference type="PANTHER" id="PTHR37981:SF1">
    <property type="entry name" value="SGNH HYDROLASE-TYPE ESTERASE DOMAIN-CONTAINING PROTEIN"/>
    <property type="match status" value="1"/>
</dbReference>
<dbReference type="CDD" id="cd01823">
    <property type="entry name" value="SEST_like"/>
    <property type="match status" value="1"/>
</dbReference>
<dbReference type="SUPFAM" id="SSF52266">
    <property type="entry name" value="SGNH hydrolase"/>
    <property type="match status" value="1"/>
</dbReference>
<feature type="signal peptide" evidence="1">
    <location>
        <begin position="1"/>
        <end position="34"/>
    </location>
</feature>
<dbReference type="Gene3D" id="3.40.50.1110">
    <property type="entry name" value="SGNH hydrolase"/>
    <property type="match status" value="1"/>
</dbReference>
<dbReference type="PROSITE" id="PS51257">
    <property type="entry name" value="PROKAR_LIPOPROTEIN"/>
    <property type="match status" value="1"/>
</dbReference>
<dbReference type="InterPro" id="IPR037460">
    <property type="entry name" value="SEST-like"/>
</dbReference>
<dbReference type="Pfam" id="PF13472">
    <property type="entry name" value="Lipase_GDSL_2"/>
    <property type="match status" value="1"/>
</dbReference>
<comment type="caution">
    <text evidence="3">The sequence shown here is derived from an EMBL/GenBank/DDBJ whole genome shotgun (WGS) entry which is preliminary data.</text>
</comment>
<sequence length="299" mass="31604">MTIPARLFPRHLRHSTLAALATTALALSLGACEAAPNESGKEPSSAQHTDHTDHALRYVALGDSYASMGTRGAPHTGPGWCARASDNYPSQLQQMKGLALDDVTCQGALTDHVLGPRADLPPQLDAVHTTTDIITLSIGGNDAGFGVLTSCAMNTSDLNCAELHGGEIDQALAALPAKLDDVYAGIHRKAPQAKIFATAYMPLLAATDNESNCPAIEKVSDVDRLWLMQKISQINLEVEQAAHRAGAQFIVPPATELHTGCAPVAERWVDLAGTETGAYPMHPTHEGQSAMAHAIAERL</sequence>
<protein>
    <submittedName>
        <fullName evidence="3">GDSL-like Lipase/Acylhydrolase family protein</fullName>
    </submittedName>
</protein>
<feature type="domain" description="SGNH hydrolase-type esterase" evidence="2">
    <location>
        <begin position="60"/>
        <end position="288"/>
    </location>
</feature>
<name>A0ABR5VAG1_9CORY</name>
<evidence type="ECO:0000256" key="1">
    <source>
        <dbReference type="SAM" id="SignalP"/>
    </source>
</evidence>
<keyword evidence="4" id="KW-1185">Reference proteome</keyword>
<dbReference type="PANTHER" id="PTHR37981">
    <property type="entry name" value="LIPASE 2"/>
    <property type="match status" value="1"/>
</dbReference>
<dbReference type="RefSeq" id="WP_061921863.1">
    <property type="nucleotide sequence ID" value="NZ_LTEB01000024.1"/>
</dbReference>
<dbReference type="InterPro" id="IPR013830">
    <property type="entry name" value="SGNH_hydro"/>
</dbReference>
<dbReference type="Proteomes" id="UP000070339">
    <property type="component" value="Unassembled WGS sequence"/>
</dbReference>